<evidence type="ECO:0000259" key="1">
    <source>
        <dbReference type="Pfam" id="PF25559"/>
    </source>
</evidence>
<sequence length="167" mass="19225">MTESSETGVIRLDNTDGFVQHTVELINQSIRKVTVLTTDLEPEWLGAEPVVEALRQFAIKNRRSQVRILTTDPTPAVRSNHPWLELIRRLSRVEARVIKSEILDSEPLKGTFVISDLSGIVYHATDSGAWQGFAHYDDRATVRQQLDVFEQYWRYSEESPEFRKLVL</sequence>
<proteinExistence type="predicted"/>
<dbReference type="Proteomes" id="UP000626148">
    <property type="component" value="Unassembled WGS sequence"/>
</dbReference>
<evidence type="ECO:0000313" key="3">
    <source>
        <dbReference type="Proteomes" id="UP000626148"/>
    </source>
</evidence>
<gene>
    <name evidence="2" type="ORF">GCM10007392_10670</name>
</gene>
<feature type="domain" description="DUF7931" evidence="1">
    <location>
        <begin position="16"/>
        <end position="165"/>
    </location>
</feature>
<dbReference type="Pfam" id="PF25559">
    <property type="entry name" value="DUF7931"/>
    <property type="match status" value="1"/>
</dbReference>
<keyword evidence="3" id="KW-1185">Reference proteome</keyword>
<dbReference type="InterPro" id="IPR057691">
    <property type="entry name" value="DUF7931"/>
</dbReference>
<accession>A0A918N6D1</accession>
<dbReference type="AlphaFoldDB" id="A0A918N6D1"/>
<name>A0A918N6D1_9GAMM</name>
<dbReference type="EMBL" id="BMXR01000002">
    <property type="protein sequence ID" value="GGX45515.1"/>
    <property type="molecule type" value="Genomic_DNA"/>
</dbReference>
<protein>
    <recommendedName>
        <fullName evidence="1">DUF7931 domain-containing protein</fullName>
    </recommendedName>
</protein>
<organism evidence="2 3">
    <name type="scientific">Saccharospirillum salsuginis</name>
    <dbReference type="NCBI Taxonomy" id="418750"/>
    <lineage>
        <taxon>Bacteria</taxon>
        <taxon>Pseudomonadati</taxon>
        <taxon>Pseudomonadota</taxon>
        <taxon>Gammaproteobacteria</taxon>
        <taxon>Oceanospirillales</taxon>
        <taxon>Saccharospirillaceae</taxon>
        <taxon>Saccharospirillum</taxon>
    </lineage>
</organism>
<reference evidence="2" key="2">
    <citation type="submission" date="2020-09" db="EMBL/GenBank/DDBJ databases">
        <authorList>
            <person name="Sun Q."/>
            <person name="Kim S."/>
        </authorList>
    </citation>
    <scope>NUCLEOTIDE SEQUENCE</scope>
    <source>
        <strain evidence="2">KCTC 22169</strain>
    </source>
</reference>
<reference evidence="2" key="1">
    <citation type="journal article" date="2014" name="Int. J. Syst. Evol. Microbiol.">
        <title>Complete genome sequence of Corynebacterium casei LMG S-19264T (=DSM 44701T), isolated from a smear-ripened cheese.</title>
        <authorList>
            <consortium name="US DOE Joint Genome Institute (JGI-PGF)"/>
            <person name="Walter F."/>
            <person name="Albersmeier A."/>
            <person name="Kalinowski J."/>
            <person name="Ruckert C."/>
        </authorList>
    </citation>
    <scope>NUCLEOTIDE SEQUENCE</scope>
    <source>
        <strain evidence="2">KCTC 22169</strain>
    </source>
</reference>
<comment type="caution">
    <text evidence="2">The sequence shown here is derived from an EMBL/GenBank/DDBJ whole genome shotgun (WGS) entry which is preliminary data.</text>
</comment>
<dbReference type="RefSeq" id="WP_189607454.1">
    <property type="nucleotide sequence ID" value="NZ_BMXR01000002.1"/>
</dbReference>
<evidence type="ECO:0000313" key="2">
    <source>
        <dbReference type="EMBL" id="GGX45515.1"/>
    </source>
</evidence>